<dbReference type="RefSeq" id="WP_042451114.1">
    <property type="nucleotide sequence ID" value="NZ_BBPN01000021.1"/>
</dbReference>
<dbReference type="Proteomes" id="UP000183015">
    <property type="component" value="Unassembled WGS sequence"/>
</dbReference>
<dbReference type="EMBL" id="FOAZ01000006">
    <property type="protein sequence ID" value="SEL19837.1"/>
    <property type="molecule type" value="Genomic_DNA"/>
</dbReference>
<accession>A0A1H7NA96</accession>
<evidence type="ECO:0000313" key="2">
    <source>
        <dbReference type="Proteomes" id="UP000183015"/>
    </source>
</evidence>
<dbReference type="eggNOG" id="ENOG5031III">
    <property type="taxonomic scope" value="Bacteria"/>
</dbReference>
<protein>
    <submittedName>
        <fullName evidence="1">Uncharacterized protein</fullName>
    </submittedName>
</protein>
<keyword evidence="2" id="KW-1185">Reference proteome</keyword>
<sequence length="76" mass="8244">MRVATWVEQGLTPAADGPVRWRVFHAADSPHWTLCEKSTSGLRPLPAAVASWPPTPRSNDSVCPTCEARAHEPVAI</sequence>
<dbReference type="OrthoDB" id="3854933at2"/>
<name>A0A1H7NA96_STRJI</name>
<reference evidence="2" key="1">
    <citation type="submission" date="2016-10" db="EMBL/GenBank/DDBJ databases">
        <authorList>
            <person name="Varghese N."/>
        </authorList>
    </citation>
    <scope>NUCLEOTIDE SEQUENCE [LARGE SCALE GENOMIC DNA]</scope>
    <source>
        <strain evidence="2">DSM 45096 / BCRC 16803 / CGMCC 4.1857 / CIP 109030 / JCM 12277 / KCTC 19219 / NBRC 100920 / 33214</strain>
    </source>
</reference>
<dbReference type="STRING" id="235985.SAMN05414137_106259"/>
<organism evidence="1 2">
    <name type="scientific">Streptacidiphilus jiangxiensis</name>
    <dbReference type="NCBI Taxonomy" id="235985"/>
    <lineage>
        <taxon>Bacteria</taxon>
        <taxon>Bacillati</taxon>
        <taxon>Actinomycetota</taxon>
        <taxon>Actinomycetes</taxon>
        <taxon>Kitasatosporales</taxon>
        <taxon>Streptomycetaceae</taxon>
        <taxon>Streptacidiphilus</taxon>
    </lineage>
</organism>
<proteinExistence type="predicted"/>
<gene>
    <name evidence="1" type="ORF">SAMN05414137_106259</name>
</gene>
<evidence type="ECO:0000313" key="1">
    <source>
        <dbReference type="EMBL" id="SEL19837.1"/>
    </source>
</evidence>
<dbReference type="AlphaFoldDB" id="A0A1H7NA96"/>